<dbReference type="InterPro" id="IPR036291">
    <property type="entry name" value="NAD(P)-bd_dom_sf"/>
</dbReference>
<dbReference type="Pfam" id="PF01408">
    <property type="entry name" value="GFO_IDH_MocA"/>
    <property type="match status" value="1"/>
</dbReference>
<dbReference type="GO" id="GO:0016491">
    <property type="term" value="F:oxidoreductase activity"/>
    <property type="evidence" value="ECO:0007669"/>
    <property type="project" value="UniProtKB-KW"/>
</dbReference>
<feature type="domain" description="GFO/IDH/MocA-like oxidoreductase" evidence="3">
    <location>
        <begin position="150"/>
        <end position="268"/>
    </location>
</feature>
<dbReference type="Gene3D" id="3.30.360.10">
    <property type="entry name" value="Dihydrodipicolinate Reductase, domain 2"/>
    <property type="match status" value="1"/>
</dbReference>
<dbReference type="Gene3D" id="3.40.50.720">
    <property type="entry name" value="NAD(P)-binding Rossmann-like Domain"/>
    <property type="match status" value="1"/>
</dbReference>
<accession>A0A2W7R3C6</accession>
<dbReference type="PANTHER" id="PTHR43818:SF11">
    <property type="entry name" value="BCDNA.GH03377"/>
    <property type="match status" value="1"/>
</dbReference>
<name>A0A2W7R3C6_9RHOB</name>
<dbReference type="EMBL" id="QKZS01000006">
    <property type="protein sequence ID" value="PZX53716.1"/>
    <property type="molecule type" value="Genomic_DNA"/>
</dbReference>
<dbReference type="Proteomes" id="UP000249538">
    <property type="component" value="Unassembled WGS sequence"/>
</dbReference>
<dbReference type="InterPro" id="IPR000683">
    <property type="entry name" value="Gfo/Idh/MocA-like_OxRdtase_N"/>
</dbReference>
<gene>
    <name evidence="4" type="ORF">LX76_02356</name>
</gene>
<keyword evidence="1" id="KW-0560">Oxidoreductase</keyword>
<dbReference type="InterPro" id="IPR050463">
    <property type="entry name" value="Gfo/Idh/MocA_oxidrdct_glycsds"/>
</dbReference>
<evidence type="ECO:0000259" key="2">
    <source>
        <dbReference type="Pfam" id="PF01408"/>
    </source>
</evidence>
<organism evidence="4 5">
    <name type="scientific">Cereibacter changlensis</name>
    <dbReference type="NCBI Taxonomy" id="402884"/>
    <lineage>
        <taxon>Bacteria</taxon>
        <taxon>Pseudomonadati</taxon>
        <taxon>Pseudomonadota</taxon>
        <taxon>Alphaproteobacteria</taxon>
        <taxon>Rhodobacterales</taxon>
        <taxon>Paracoccaceae</taxon>
        <taxon>Cereibacter</taxon>
    </lineage>
</organism>
<sequence>MQLTLPETARALTTRRPRLAFVGLGWIGRHRMEAIRAADLVDIVALADPDPAAVETALALSPEARSGSGLADVLDLQPDGVVIATPSARHAAETIAALEAGCAVFCQKPLGRSAGEVRQAVETARRVDRLLAVDLSYRETAALRAIPPLAARELGRVFAVDATFHNAYGPDKPWFYDRALSGGGCLMDLGVHLLDMALRPLGYPEVTGVEAHLFAQGRPATSADVEDYAVATLRLAGGGVIRLACSWKLQAGCDAVISCDFHGTEGGASMRNLEGSFYDFEAYRHHGNRTEQLTAGPDDWGGRAAVNFARRLADGQRFDPAAEELVGLHDCIDRIYAAADLAACRDPA</sequence>
<proteinExistence type="predicted"/>
<dbReference type="GO" id="GO:0000166">
    <property type="term" value="F:nucleotide binding"/>
    <property type="evidence" value="ECO:0007669"/>
    <property type="project" value="InterPro"/>
</dbReference>
<evidence type="ECO:0000313" key="5">
    <source>
        <dbReference type="Proteomes" id="UP000249538"/>
    </source>
</evidence>
<reference evidence="4 5" key="1">
    <citation type="submission" date="2018-06" db="EMBL/GenBank/DDBJ databases">
        <title>Genomic Encyclopedia of Archaeal and Bacterial Type Strains, Phase II (KMG-II): from individual species to whole genera.</title>
        <authorList>
            <person name="Goeker M."/>
        </authorList>
    </citation>
    <scope>NUCLEOTIDE SEQUENCE [LARGE SCALE GENOMIC DNA]</scope>
    <source>
        <strain evidence="4 5">DSM 18774</strain>
    </source>
</reference>
<dbReference type="SUPFAM" id="SSF55347">
    <property type="entry name" value="Glyceraldehyde-3-phosphate dehydrogenase-like, C-terminal domain"/>
    <property type="match status" value="1"/>
</dbReference>
<dbReference type="InterPro" id="IPR055170">
    <property type="entry name" value="GFO_IDH_MocA-like_dom"/>
</dbReference>
<protein>
    <submittedName>
        <fullName evidence="4">Putative dehydrogenase</fullName>
    </submittedName>
</protein>
<evidence type="ECO:0000259" key="3">
    <source>
        <dbReference type="Pfam" id="PF22725"/>
    </source>
</evidence>
<dbReference type="AlphaFoldDB" id="A0A2W7R3C6"/>
<evidence type="ECO:0000256" key="1">
    <source>
        <dbReference type="ARBA" id="ARBA00023002"/>
    </source>
</evidence>
<comment type="caution">
    <text evidence="4">The sequence shown here is derived from an EMBL/GenBank/DDBJ whole genome shotgun (WGS) entry which is preliminary data.</text>
</comment>
<dbReference type="PANTHER" id="PTHR43818">
    <property type="entry name" value="BCDNA.GH03377"/>
    <property type="match status" value="1"/>
</dbReference>
<feature type="domain" description="Gfo/Idh/MocA-like oxidoreductase N-terminal" evidence="2">
    <location>
        <begin position="18"/>
        <end position="134"/>
    </location>
</feature>
<dbReference type="SUPFAM" id="SSF51735">
    <property type="entry name" value="NAD(P)-binding Rossmann-fold domains"/>
    <property type="match status" value="1"/>
</dbReference>
<evidence type="ECO:0000313" key="4">
    <source>
        <dbReference type="EMBL" id="PZX53716.1"/>
    </source>
</evidence>
<dbReference type="Pfam" id="PF22725">
    <property type="entry name" value="GFO_IDH_MocA_C3"/>
    <property type="match status" value="1"/>
</dbReference>
<dbReference type="RefSeq" id="WP_258186566.1">
    <property type="nucleotide sequence ID" value="NZ_QKZS01000006.1"/>
</dbReference>